<dbReference type="GO" id="GO:0008168">
    <property type="term" value="F:methyltransferase activity"/>
    <property type="evidence" value="ECO:0000318"/>
    <property type="project" value="GO_Central"/>
</dbReference>
<protein>
    <submittedName>
        <fullName evidence="3">Methyltransferase, putative (AFU_orthologue AFUA_2G14390)</fullName>
    </submittedName>
</protein>
<name>C8VNR3_EMENI</name>
<dbReference type="GeneID" id="2874605"/>
<evidence type="ECO:0000313" key="3">
    <source>
        <dbReference type="EMBL" id="CBF86777.1"/>
    </source>
</evidence>
<dbReference type="PANTHER" id="PTHR43861:SF3">
    <property type="entry name" value="PUTATIVE (AFU_ORTHOLOGUE AFUA_2G14390)-RELATED"/>
    <property type="match status" value="1"/>
</dbReference>
<dbReference type="STRING" id="227321.C8VNR3"/>
<dbReference type="AlphaFoldDB" id="C8VNR3"/>
<evidence type="ECO:0000313" key="4">
    <source>
        <dbReference type="Proteomes" id="UP000000560"/>
    </source>
</evidence>
<feature type="region of interest" description="Disordered" evidence="2">
    <location>
        <begin position="1"/>
        <end position="20"/>
    </location>
</feature>
<dbReference type="HOGENOM" id="CLU_037990_1_2_1"/>
<reference evidence="4" key="2">
    <citation type="journal article" date="2009" name="Fungal Genet. Biol.">
        <title>The 2008 update of the Aspergillus nidulans genome annotation: a community effort.</title>
        <authorList>
            <person name="Wortman J.R."/>
            <person name="Gilsenan J.M."/>
            <person name="Joardar V."/>
            <person name="Deegan J."/>
            <person name="Clutterbuck J."/>
            <person name="Andersen M.R."/>
            <person name="Archer D."/>
            <person name="Bencina M."/>
            <person name="Braus G."/>
            <person name="Coutinho P."/>
            <person name="von Dohren H."/>
            <person name="Doonan J."/>
            <person name="Driessen A.J."/>
            <person name="Durek P."/>
            <person name="Espeso E."/>
            <person name="Fekete E."/>
            <person name="Flipphi M."/>
            <person name="Estrada C.G."/>
            <person name="Geysens S."/>
            <person name="Goldman G."/>
            <person name="de Groot P.W."/>
            <person name="Hansen K."/>
            <person name="Harris S.D."/>
            <person name="Heinekamp T."/>
            <person name="Helmstaedt K."/>
            <person name="Henrissat B."/>
            <person name="Hofmann G."/>
            <person name="Homan T."/>
            <person name="Horio T."/>
            <person name="Horiuchi H."/>
            <person name="James S."/>
            <person name="Jones M."/>
            <person name="Karaffa L."/>
            <person name="Karanyi Z."/>
            <person name="Kato M."/>
            <person name="Keller N."/>
            <person name="Kelly D.E."/>
            <person name="Kiel J.A."/>
            <person name="Kim J.M."/>
            <person name="van der Klei I.J."/>
            <person name="Klis F.M."/>
            <person name="Kovalchuk A."/>
            <person name="Krasevec N."/>
            <person name="Kubicek C.P."/>
            <person name="Liu B."/>
            <person name="Maccabe A."/>
            <person name="Meyer V."/>
            <person name="Mirabito P."/>
            <person name="Miskei M."/>
            <person name="Mos M."/>
            <person name="Mullins J."/>
            <person name="Nelson D.R."/>
            <person name="Nielsen J."/>
            <person name="Oakley B.R."/>
            <person name="Osmani S.A."/>
            <person name="Pakula T."/>
            <person name="Paszewski A."/>
            <person name="Paulsen I."/>
            <person name="Pilsyk S."/>
            <person name="Pocsi I."/>
            <person name="Punt P.J."/>
            <person name="Ram A.F."/>
            <person name="Ren Q."/>
            <person name="Robellet X."/>
            <person name="Robson G."/>
            <person name="Seiboth B."/>
            <person name="van Solingen P."/>
            <person name="Specht T."/>
            <person name="Sun J."/>
            <person name="Taheri-Talesh N."/>
            <person name="Takeshita N."/>
            <person name="Ussery D."/>
            <person name="vanKuyk P.A."/>
            <person name="Visser H."/>
            <person name="van de Vondervoort P.J."/>
            <person name="de Vries R.P."/>
            <person name="Walton J."/>
            <person name="Xiang X."/>
            <person name="Xiong Y."/>
            <person name="Zeng A.P."/>
            <person name="Brandt B.W."/>
            <person name="Cornell M.J."/>
            <person name="van den Hondel C.A."/>
            <person name="Visser J."/>
            <person name="Oliver S.G."/>
            <person name="Turner G."/>
        </authorList>
    </citation>
    <scope>GENOME REANNOTATION</scope>
    <source>
        <strain evidence="4">FGSC A4 / ATCC 38163 / CBS 112.46 / NRRL 194 / M139</strain>
    </source>
</reference>
<dbReference type="Gene3D" id="3.40.50.150">
    <property type="entry name" value="Vaccinia Virus protein VP39"/>
    <property type="match status" value="1"/>
</dbReference>
<dbReference type="InParanoid" id="C8VNR3"/>
<feature type="compositionally biased region" description="Basic and acidic residues" evidence="2">
    <location>
        <begin position="8"/>
        <end position="18"/>
    </location>
</feature>
<evidence type="ECO:0000256" key="2">
    <source>
        <dbReference type="SAM" id="MobiDB-lite"/>
    </source>
</evidence>
<dbReference type="eggNOG" id="ENOG502S7K8">
    <property type="taxonomic scope" value="Eukaryota"/>
</dbReference>
<dbReference type="KEGG" id="ani:ANIA_02405"/>
<organism evidence="3 4">
    <name type="scientific">Emericella nidulans (strain FGSC A4 / ATCC 38163 / CBS 112.46 / NRRL 194 / M139)</name>
    <name type="common">Aspergillus nidulans</name>
    <dbReference type="NCBI Taxonomy" id="227321"/>
    <lineage>
        <taxon>Eukaryota</taxon>
        <taxon>Fungi</taxon>
        <taxon>Dikarya</taxon>
        <taxon>Ascomycota</taxon>
        <taxon>Pezizomycotina</taxon>
        <taxon>Eurotiomycetes</taxon>
        <taxon>Eurotiomycetidae</taxon>
        <taxon>Eurotiales</taxon>
        <taxon>Aspergillaceae</taxon>
        <taxon>Aspergillus</taxon>
        <taxon>Aspergillus subgen. Nidulantes</taxon>
    </lineage>
</organism>
<dbReference type="SUPFAM" id="SSF53335">
    <property type="entry name" value="S-adenosyl-L-methionine-dependent methyltransferases"/>
    <property type="match status" value="1"/>
</dbReference>
<dbReference type="Proteomes" id="UP000000560">
    <property type="component" value="Chromosome VII"/>
</dbReference>
<keyword evidence="1" id="KW-0808">Transferase</keyword>
<dbReference type="OMA" id="PFLVCEG"/>
<dbReference type="Pfam" id="PF13489">
    <property type="entry name" value="Methyltransf_23"/>
    <property type="match status" value="1"/>
</dbReference>
<dbReference type="VEuPathDB" id="FungiDB:AN2405"/>
<keyword evidence="4" id="KW-1185">Reference proteome</keyword>
<reference evidence="4" key="1">
    <citation type="journal article" date="2005" name="Nature">
        <title>Sequencing of Aspergillus nidulans and comparative analysis with A. fumigatus and A. oryzae.</title>
        <authorList>
            <person name="Galagan J.E."/>
            <person name="Calvo S.E."/>
            <person name="Cuomo C."/>
            <person name="Ma L.J."/>
            <person name="Wortman J.R."/>
            <person name="Batzoglou S."/>
            <person name="Lee S.I."/>
            <person name="Basturkmen M."/>
            <person name="Spevak C.C."/>
            <person name="Clutterbuck J."/>
            <person name="Kapitonov V."/>
            <person name="Jurka J."/>
            <person name="Scazzocchio C."/>
            <person name="Farman M."/>
            <person name="Butler J."/>
            <person name="Purcell S."/>
            <person name="Harris S."/>
            <person name="Braus G.H."/>
            <person name="Draht O."/>
            <person name="Busch S."/>
            <person name="D'Enfert C."/>
            <person name="Bouchier C."/>
            <person name="Goldman G.H."/>
            <person name="Bell-Pedersen D."/>
            <person name="Griffiths-Jones S."/>
            <person name="Doonan J.H."/>
            <person name="Yu J."/>
            <person name="Vienken K."/>
            <person name="Pain A."/>
            <person name="Freitag M."/>
            <person name="Selker E.U."/>
            <person name="Archer D.B."/>
            <person name="Penalva M.A."/>
            <person name="Oakley B.R."/>
            <person name="Momany M."/>
            <person name="Tanaka T."/>
            <person name="Kumagai T."/>
            <person name="Asai K."/>
            <person name="Machida M."/>
            <person name="Nierman W.C."/>
            <person name="Denning D.W."/>
            <person name="Caddick M."/>
            <person name="Hynes M."/>
            <person name="Paoletti M."/>
            <person name="Fischer R."/>
            <person name="Miller B."/>
            <person name="Dyer P."/>
            <person name="Sachs M.S."/>
            <person name="Osmani S.A."/>
            <person name="Birren B.W."/>
        </authorList>
    </citation>
    <scope>NUCLEOTIDE SEQUENCE [LARGE SCALE GENOMIC DNA]</scope>
    <source>
        <strain evidence="4">FGSC A4 / ATCC 38163 / CBS 112.46 / NRRL 194 / M139</strain>
    </source>
</reference>
<dbReference type="RefSeq" id="XP_050468879.1">
    <property type="nucleotide sequence ID" value="XM_050613037.1"/>
</dbReference>
<dbReference type="GO" id="GO:0032259">
    <property type="term" value="P:methylation"/>
    <property type="evidence" value="ECO:0007669"/>
    <property type="project" value="UniProtKB-KW"/>
</dbReference>
<dbReference type="PANTHER" id="PTHR43861">
    <property type="entry name" value="TRANS-ACONITATE 2-METHYLTRANSFERASE-RELATED"/>
    <property type="match status" value="1"/>
</dbReference>
<proteinExistence type="predicted"/>
<dbReference type="EMBL" id="BN001307">
    <property type="protein sequence ID" value="CBF86777.1"/>
    <property type="molecule type" value="Genomic_DNA"/>
</dbReference>
<gene>
    <name evidence="3" type="ORF">ANIA_02405</name>
</gene>
<accession>C8VNR3</accession>
<sequence length="258" mass="28507">MASAGNERFNDEAAEWDKNPSVQEATRFAFESLKPIIETLSEQKQSTLGTGLEVLEVGCGTGLLTLRVAPLVHEIVAVDPAHGMIDALKAKISRNKEAEPVDMQQSNKDSGRNVVPICRLLEDPEDPALPPQTVDNLEGRRRKFDLILSHLVMHHVPDLKSFLSTLRGCLTPGGRVALTDFEDFGPEAIKFHPPTKLEGVERHGIPARWMENLMKEVGFQDVKVSVGWTLTKKVEAWEGHNPGDTLQFPFLLCEGSSP</sequence>
<evidence type="ECO:0000256" key="1">
    <source>
        <dbReference type="ARBA" id="ARBA00022679"/>
    </source>
</evidence>
<dbReference type="OrthoDB" id="66144at2759"/>
<dbReference type="InterPro" id="IPR029063">
    <property type="entry name" value="SAM-dependent_MTases_sf"/>
</dbReference>
<dbReference type="CDD" id="cd02440">
    <property type="entry name" value="AdoMet_MTases"/>
    <property type="match status" value="1"/>
</dbReference>
<keyword evidence="3" id="KW-0489">Methyltransferase</keyword>